<keyword evidence="4" id="KW-1185">Reference proteome</keyword>
<dbReference type="Gene3D" id="1.20.1310.10">
    <property type="entry name" value="Cullin Repeats"/>
    <property type="match status" value="1"/>
</dbReference>
<dbReference type="InterPro" id="IPR001373">
    <property type="entry name" value="Cullin_N"/>
</dbReference>
<organism evidence="3 4">
    <name type="scientific">Liquidambar formosana</name>
    <name type="common">Formosan gum</name>
    <dbReference type="NCBI Taxonomy" id="63359"/>
    <lineage>
        <taxon>Eukaryota</taxon>
        <taxon>Viridiplantae</taxon>
        <taxon>Streptophyta</taxon>
        <taxon>Embryophyta</taxon>
        <taxon>Tracheophyta</taxon>
        <taxon>Spermatophyta</taxon>
        <taxon>Magnoliopsida</taxon>
        <taxon>eudicotyledons</taxon>
        <taxon>Gunneridae</taxon>
        <taxon>Pentapetalae</taxon>
        <taxon>Saxifragales</taxon>
        <taxon>Altingiaceae</taxon>
        <taxon>Liquidambar</taxon>
    </lineage>
</organism>
<evidence type="ECO:0000313" key="3">
    <source>
        <dbReference type="EMBL" id="KAK9288754.1"/>
    </source>
</evidence>
<feature type="domain" description="Cullin N-terminal" evidence="2">
    <location>
        <begin position="1"/>
        <end position="71"/>
    </location>
</feature>
<gene>
    <name evidence="3" type="ORF">L1049_017218</name>
</gene>
<dbReference type="GO" id="GO:0006511">
    <property type="term" value="P:ubiquitin-dependent protein catabolic process"/>
    <property type="evidence" value="ECO:0007669"/>
    <property type="project" value="InterPro"/>
</dbReference>
<evidence type="ECO:0000259" key="2">
    <source>
        <dbReference type="Pfam" id="PF00888"/>
    </source>
</evidence>
<dbReference type="SUPFAM" id="SSF74788">
    <property type="entry name" value="Cullin repeat-like"/>
    <property type="match status" value="1"/>
</dbReference>
<dbReference type="AlphaFoldDB" id="A0AAP0S7R6"/>
<dbReference type="Pfam" id="PF00888">
    <property type="entry name" value="Cullin"/>
    <property type="match status" value="1"/>
</dbReference>
<dbReference type="Proteomes" id="UP001415857">
    <property type="component" value="Unassembled WGS sequence"/>
</dbReference>
<dbReference type="InterPro" id="IPR016159">
    <property type="entry name" value="Cullin_repeat-like_dom_sf"/>
</dbReference>
<protein>
    <recommendedName>
        <fullName evidence="2">Cullin N-terminal domain-containing protein</fullName>
    </recommendedName>
</protein>
<evidence type="ECO:0000313" key="4">
    <source>
        <dbReference type="Proteomes" id="UP001415857"/>
    </source>
</evidence>
<sequence>MINQECEGEQIVHALVKNALDIYVEMGKRLIKYYEKDFEEAMLKKTATFYSQKASNWITSKSYEDYMLKVVEHGLLIANAMELQEKKQPDGEAPSIDEM</sequence>
<proteinExistence type="inferred from homology"/>
<dbReference type="InterPro" id="IPR045093">
    <property type="entry name" value="Cullin"/>
</dbReference>
<dbReference type="PANTHER" id="PTHR11932">
    <property type="entry name" value="CULLIN"/>
    <property type="match status" value="1"/>
</dbReference>
<dbReference type="GO" id="GO:0031625">
    <property type="term" value="F:ubiquitin protein ligase binding"/>
    <property type="evidence" value="ECO:0007669"/>
    <property type="project" value="InterPro"/>
</dbReference>
<comment type="caution">
    <text evidence="3">The sequence shown here is derived from an EMBL/GenBank/DDBJ whole genome shotgun (WGS) entry which is preliminary data.</text>
</comment>
<dbReference type="EMBL" id="JBBPBK010000003">
    <property type="protein sequence ID" value="KAK9288754.1"/>
    <property type="molecule type" value="Genomic_DNA"/>
</dbReference>
<reference evidence="3 4" key="1">
    <citation type="journal article" date="2024" name="Plant J.">
        <title>Genome sequences and population genomics reveal climatic adaptation and genomic divergence between two closely related sweetgum species.</title>
        <authorList>
            <person name="Xu W.Q."/>
            <person name="Ren C.Q."/>
            <person name="Zhang X.Y."/>
            <person name="Comes H.P."/>
            <person name="Liu X.H."/>
            <person name="Li Y.G."/>
            <person name="Kettle C.J."/>
            <person name="Jalonen R."/>
            <person name="Gaisberger H."/>
            <person name="Ma Y.Z."/>
            <person name="Qiu Y.X."/>
        </authorList>
    </citation>
    <scope>NUCLEOTIDE SEQUENCE [LARGE SCALE GENOMIC DNA]</scope>
    <source>
        <strain evidence="3">Hangzhou</strain>
    </source>
</reference>
<accession>A0AAP0S7R6</accession>
<evidence type="ECO:0000256" key="1">
    <source>
        <dbReference type="ARBA" id="ARBA00006019"/>
    </source>
</evidence>
<name>A0AAP0S7R6_LIQFO</name>
<comment type="similarity">
    <text evidence="1">Belongs to the cullin family.</text>
</comment>